<evidence type="ECO:0000256" key="2">
    <source>
        <dbReference type="ARBA" id="ARBA00022803"/>
    </source>
</evidence>
<dbReference type="AlphaFoldDB" id="A0A1G5RIG6"/>
<feature type="repeat" description="TPR" evidence="3">
    <location>
        <begin position="136"/>
        <end position="169"/>
    </location>
</feature>
<feature type="signal peptide" evidence="4">
    <location>
        <begin position="1"/>
        <end position="29"/>
    </location>
</feature>
<evidence type="ECO:0000256" key="1">
    <source>
        <dbReference type="ARBA" id="ARBA00022737"/>
    </source>
</evidence>
<dbReference type="InterPro" id="IPR019734">
    <property type="entry name" value="TPR_rpt"/>
</dbReference>
<evidence type="ECO:0000256" key="3">
    <source>
        <dbReference type="PROSITE-ProRule" id="PRU00339"/>
    </source>
</evidence>
<keyword evidence="4" id="KW-0732">Signal</keyword>
<name>A0A1G5RIG6_9RHOB</name>
<dbReference type="SMART" id="SM00028">
    <property type="entry name" value="TPR"/>
    <property type="match status" value="3"/>
</dbReference>
<dbReference type="InterPro" id="IPR050498">
    <property type="entry name" value="Ycf3"/>
</dbReference>
<feature type="chain" id="PRO_5011568414" evidence="4">
    <location>
        <begin position="30"/>
        <end position="188"/>
    </location>
</feature>
<sequence>MINDERSQTFYKSIALSALLILAPMSGFAQDKPADQLLQQLATANALEAVDLDRDLQAIWRRSGSAAMDLLLRRGERALEQQAPAEAIEHLTALVDHAPEFAIARLRRAEAFARLDQFGPAVADLEQALHLNPDDYNALFVLGQILEQFRDPEKAYEAYTRAKAIHPHHEAVTNALKRLAPFTEGRKL</sequence>
<evidence type="ECO:0000313" key="6">
    <source>
        <dbReference type="Proteomes" id="UP000198767"/>
    </source>
</evidence>
<dbReference type="STRING" id="1156985.SAMN04488118_12023"/>
<dbReference type="OrthoDB" id="9815010at2"/>
<reference evidence="5 6" key="1">
    <citation type="submission" date="2016-10" db="EMBL/GenBank/DDBJ databases">
        <authorList>
            <person name="de Groot N.N."/>
        </authorList>
    </citation>
    <scope>NUCLEOTIDE SEQUENCE [LARGE SCALE GENOMIC DNA]</scope>
    <source>
        <strain evidence="5 6">U95</strain>
    </source>
</reference>
<evidence type="ECO:0000256" key="4">
    <source>
        <dbReference type="SAM" id="SignalP"/>
    </source>
</evidence>
<gene>
    <name evidence="5" type="ORF">SAMN04488118_12023</name>
</gene>
<dbReference type="SUPFAM" id="SSF48452">
    <property type="entry name" value="TPR-like"/>
    <property type="match status" value="1"/>
</dbReference>
<keyword evidence="2 3" id="KW-0802">TPR repeat</keyword>
<dbReference type="EMBL" id="FMWG01000020">
    <property type="protein sequence ID" value="SCZ73932.1"/>
    <property type="molecule type" value="Genomic_DNA"/>
</dbReference>
<keyword evidence="6" id="KW-1185">Reference proteome</keyword>
<dbReference type="InterPro" id="IPR011990">
    <property type="entry name" value="TPR-like_helical_dom_sf"/>
</dbReference>
<dbReference type="Pfam" id="PF13432">
    <property type="entry name" value="TPR_16"/>
    <property type="match status" value="2"/>
</dbReference>
<accession>A0A1G5RIG6</accession>
<organism evidence="5 6">
    <name type="scientific">Epibacterium ulvae</name>
    <dbReference type="NCBI Taxonomy" id="1156985"/>
    <lineage>
        <taxon>Bacteria</taxon>
        <taxon>Pseudomonadati</taxon>
        <taxon>Pseudomonadota</taxon>
        <taxon>Alphaproteobacteria</taxon>
        <taxon>Rhodobacterales</taxon>
        <taxon>Roseobacteraceae</taxon>
        <taxon>Epibacterium</taxon>
    </lineage>
</organism>
<dbReference type="Gene3D" id="1.25.40.10">
    <property type="entry name" value="Tetratricopeptide repeat domain"/>
    <property type="match status" value="1"/>
</dbReference>
<evidence type="ECO:0000313" key="5">
    <source>
        <dbReference type="EMBL" id="SCZ73932.1"/>
    </source>
</evidence>
<dbReference type="Proteomes" id="UP000198767">
    <property type="component" value="Unassembled WGS sequence"/>
</dbReference>
<feature type="repeat" description="TPR" evidence="3">
    <location>
        <begin position="102"/>
        <end position="135"/>
    </location>
</feature>
<dbReference type="PANTHER" id="PTHR44858:SF1">
    <property type="entry name" value="UDP-N-ACETYLGLUCOSAMINE--PEPTIDE N-ACETYLGLUCOSAMINYLTRANSFERASE SPINDLY-RELATED"/>
    <property type="match status" value="1"/>
</dbReference>
<dbReference type="PROSITE" id="PS50005">
    <property type="entry name" value="TPR"/>
    <property type="match status" value="2"/>
</dbReference>
<proteinExistence type="predicted"/>
<dbReference type="PANTHER" id="PTHR44858">
    <property type="entry name" value="TETRATRICOPEPTIDE REPEAT PROTEIN 6"/>
    <property type="match status" value="1"/>
</dbReference>
<protein>
    <submittedName>
        <fullName evidence="5">Tetratricopeptide repeat-containing protein</fullName>
    </submittedName>
</protein>
<keyword evidence="1" id="KW-0677">Repeat</keyword>